<organism evidence="11 12">
    <name type="scientific">Symbiodinium microadriaticum</name>
    <name type="common">Dinoflagellate</name>
    <name type="synonym">Zooxanthella microadriatica</name>
    <dbReference type="NCBI Taxonomy" id="2951"/>
    <lineage>
        <taxon>Eukaryota</taxon>
        <taxon>Sar</taxon>
        <taxon>Alveolata</taxon>
        <taxon>Dinophyceae</taxon>
        <taxon>Suessiales</taxon>
        <taxon>Symbiodiniaceae</taxon>
        <taxon>Symbiodinium</taxon>
    </lineage>
</organism>
<evidence type="ECO:0000256" key="7">
    <source>
        <dbReference type="RuleBase" id="RU003435"/>
    </source>
</evidence>
<evidence type="ECO:0000256" key="3">
    <source>
        <dbReference type="ARBA" id="ARBA00022723"/>
    </source>
</evidence>
<keyword evidence="5 7" id="KW-0862">Zinc</keyword>
<proteinExistence type="inferred from homology"/>
<dbReference type="InterPro" id="IPR001567">
    <property type="entry name" value="Pept_M3A_M3B_dom"/>
</dbReference>
<keyword evidence="2 7" id="KW-0645">Protease</keyword>
<evidence type="ECO:0000256" key="8">
    <source>
        <dbReference type="SAM" id="MobiDB-lite"/>
    </source>
</evidence>
<feature type="domain" description="Oligopeptidase A N-terminal" evidence="10">
    <location>
        <begin position="121"/>
        <end position="247"/>
    </location>
</feature>
<evidence type="ECO:0000313" key="12">
    <source>
        <dbReference type="Proteomes" id="UP000186817"/>
    </source>
</evidence>
<dbReference type="PANTHER" id="PTHR11804:SF83">
    <property type="entry name" value="LD37516P"/>
    <property type="match status" value="1"/>
</dbReference>
<dbReference type="InterPro" id="IPR024077">
    <property type="entry name" value="Neurolysin/TOP_dom2"/>
</dbReference>
<evidence type="ECO:0000256" key="2">
    <source>
        <dbReference type="ARBA" id="ARBA00022670"/>
    </source>
</evidence>
<comment type="caution">
    <text evidence="11">The sequence shown here is derived from an EMBL/GenBank/DDBJ whole genome shotgun (WGS) entry which is preliminary data.</text>
</comment>
<keyword evidence="3 7" id="KW-0479">Metal-binding</keyword>
<feature type="domain" description="Peptidase M3A/M3B catalytic" evidence="9">
    <location>
        <begin position="380"/>
        <end position="548"/>
    </location>
</feature>
<sequence length="715" mass="79229">MDLETSPARPRGRRYRWPCAAVPLALGAGAAAFASGATGSTRPSGLRQTGLRPPGLAARPPGRTYELQQKRAVDIETKVLTHKIQRGVDPSLFNPLFEEMNGVPCLDKVKEYHLEAAMDMVLEQFSKDVSRIHNSLFRKTTLKPKQLTFEEVFNPLEVCLDRVEKTWGAISLLRKSWRPSPEVDEIYHGLSYRVATAAGILSQSEILHQALYQLLQLSEGDLSEAQYRVARRVLWEGVTMGVEVADHETMRALDEGNKQLGYLSTVFAENLAHSEAQTLALRTERLSVEGLPEEVLRAAAAAASASGQEATAEDGPWLFTCQRKGGGALGRPVGDEVPRRISARFDLSPCPANDAGKRGTVVPQLSALMALLSQMAFWNHSGNLDVIAAMLEHRQFWATTLGFPNYADLAFESRMSTREEVEALLGVLREAGEAASKDELQELQEYAAEKGFEGELKAWDLAYWRRALIQERSDFQDADLMPYLPLPAVLRGLFSLLEHLFGVSFEAATGRREVPLWHRSIRFFRLVDRELQFPFAGLYLDMFQHDEKLPSPDGGFTAVHIPTALAHHVDFRGRPTVRLLISILFIWQRCAADINLFAKAFSQSLDAAQFAKETRNLRSAMRLRVEIPLLASVLANALASETGSREAAERLSPLAQSIISMTLSSAGNPTVMRRDVSGHGQVDGQEKLAHVREQLLGLHRYPLFGPGASKLKCSS</sequence>
<evidence type="ECO:0000256" key="4">
    <source>
        <dbReference type="ARBA" id="ARBA00022801"/>
    </source>
</evidence>
<evidence type="ECO:0000256" key="5">
    <source>
        <dbReference type="ARBA" id="ARBA00022833"/>
    </source>
</evidence>
<dbReference type="GO" id="GO:0004222">
    <property type="term" value="F:metalloendopeptidase activity"/>
    <property type="evidence" value="ECO:0007669"/>
    <property type="project" value="InterPro"/>
</dbReference>
<dbReference type="AlphaFoldDB" id="A0A1Q9EPW4"/>
<dbReference type="Pfam" id="PF19310">
    <property type="entry name" value="TOP_N"/>
    <property type="match status" value="1"/>
</dbReference>
<dbReference type="Gene3D" id="1.10.1370.40">
    <property type="match status" value="1"/>
</dbReference>
<dbReference type="Gene3D" id="3.40.390.10">
    <property type="entry name" value="Collagenase (Catalytic Domain)"/>
    <property type="match status" value="1"/>
</dbReference>
<feature type="compositionally biased region" description="Low complexity" evidence="8">
    <location>
        <begin position="50"/>
        <end position="60"/>
    </location>
</feature>
<dbReference type="SUPFAM" id="SSF55486">
    <property type="entry name" value="Metalloproteases ('zincins'), catalytic domain"/>
    <property type="match status" value="1"/>
</dbReference>
<keyword evidence="6 7" id="KW-0482">Metalloprotease</keyword>
<dbReference type="GO" id="GO:0006518">
    <property type="term" value="P:peptide metabolic process"/>
    <property type="evidence" value="ECO:0007669"/>
    <property type="project" value="TreeGrafter"/>
</dbReference>
<dbReference type="OrthoDB" id="534666at2759"/>
<evidence type="ECO:0000256" key="6">
    <source>
        <dbReference type="ARBA" id="ARBA00023049"/>
    </source>
</evidence>
<protein>
    <submittedName>
        <fullName evidence="11">Organellar oligopeptidase A, chloroplastic/mitochondrial</fullName>
    </submittedName>
</protein>
<dbReference type="PANTHER" id="PTHR11804">
    <property type="entry name" value="PROTEASE M3 THIMET OLIGOPEPTIDASE-RELATED"/>
    <property type="match status" value="1"/>
</dbReference>
<dbReference type="EMBL" id="LSRX01000096">
    <property type="protein sequence ID" value="OLQ09479.1"/>
    <property type="molecule type" value="Genomic_DNA"/>
</dbReference>
<reference evidence="11 12" key="1">
    <citation type="submission" date="2016-02" db="EMBL/GenBank/DDBJ databases">
        <title>Genome analysis of coral dinoflagellate symbionts highlights evolutionary adaptations to a symbiotic lifestyle.</title>
        <authorList>
            <person name="Aranda M."/>
            <person name="Li Y."/>
            <person name="Liew Y.J."/>
            <person name="Baumgarten S."/>
            <person name="Simakov O."/>
            <person name="Wilson M."/>
            <person name="Piel J."/>
            <person name="Ashoor H."/>
            <person name="Bougouffa S."/>
            <person name="Bajic V.B."/>
            <person name="Ryu T."/>
            <person name="Ravasi T."/>
            <person name="Bayer T."/>
            <person name="Micklem G."/>
            <person name="Kim H."/>
            <person name="Bhak J."/>
            <person name="Lajeunesse T.C."/>
            <person name="Voolstra C.R."/>
        </authorList>
    </citation>
    <scope>NUCLEOTIDE SEQUENCE [LARGE SCALE GENOMIC DNA]</scope>
    <source>
        <strain evidence="11 12">CCMP2467</strain>
    </source>
</reference>
<comment type="similarity">
    <text evidence="1 7">Belongs to the peptidase M3 family.</text>
</comment>
<dbReference type="InterPro" id="IPR045090">
    <property type="entry name" value="Pept_M3A_M3B"/>
</dbReference>
<comment type="cofactor">
    <cofactor evidence="7">
        <name>Zn(2+)</name>
        <dbReference type="ChEBI" id="CHEBI:29105"/>
    </cofactor>
    <text evidence="7">Binds 1 zinc ion.</text>
</comment>
<evidence type="ECO:0000259" key="9">
    <source>
        <dbReference type="Pfam" id="PF01432"/>
    </source>
</evidence>
<accession>A0A1Q9EPW4</accession>
<dbReference type="Gene3D" id="1.10.1370.10">
    <property type="entry name" value="Neurolysin, domain 3"/>
    <property type="match status" value="1"/>
</dbReference>
<evidence type="ECO:0000256" key="1">
    <source>
        <dbReference type="ARBA" id="ARBA00006040"/>
    </source>
</evidence>
<name>A0A1Q9EPW4_SYMMI</name>
<dbReference type="GO" id="GO:0046872">
    <property type="term" value="F:metal ion binding"/>
    <property type="evidence" value="ECO:0007669"/>
    <property type="project" value="UniProtKB-UniRule"/>
</dbReference>
<keyword evidence="12" id="KW-1185">Reference proteome</keyword>
<evidence type="ECO:0000313" key="11">
    <source>
        <dbReference type="EMBL" id="OLQ09479.1"/>
    </source>
</evidence>
<keyword evidence="4 7" id="KW-0378">Hydrolase</keyword>
<gene>
    <name evidence="11" type="primary">OOP</name>
    <name evidence="11" type="ORF">AK812_SmicGene6910</name>
</gene>
<evidence type="ECO:0000259" key="10">
    <source>
        <dbReference type="Pfam" id="PF19310"/>
    </source>
</evidence>
<feature type="region of interest" description="Disordered" evidence="8">
    <location>
        <begin position="37"/>
        <end position="60"/>
    </location>
</feature>
<dbReference type="InterPro" id="IPR024079">
    <property type="entry name" value="MetalloPept_cat_dom_sf"/>
</dbReference>
<dbReference type="GO" id="GO:0006508">
    <property type="term" value="P:proteolysis"/>
    <property type="evidence" value="ECO:0007669"/>
    <property type="project" value="UniProtKB-KW"/>
</dbReference>
<dbReference type="Pfam" id="PF01432">
    <property type="entry name" value="Peptidase_M3"/>
    <property type="match status" value="1"/>
</dbReference>
<dbReference type="Proteomes" id="UP000186817">
    <property type="component" value="Unassembled WGS sequence"/>
</dbReference>
<dbReference type="InterPro" id="IPR045666">
    <property type="entry name" value="OpdA_N"/>
</dbReference>